<feature type="region of interest" description="Disordered" evidence="1">
    <location>
        <begin position="227"/>
        <end position="293"/>
    </location>
</feature>
<dbReference type="AlphaFoldDB" id="A0ABD2X1D0"/>
<feature type="compositionally biased region" description="Gly residues" evidence="1">
    <location>
        <begin position="261"/>
        <end position="272"/>
    </location>
</feature>
<feature type="compositionally biased region" description="Acidic residues" evidence="1">
    <location>
        <begin position="179"/>
        <end position="196"/>
    </location>
</feature>
<dbReference type="Proteomes" id="UP001627154">
    <property type="component" value="Unassembled WGS sequence"/>
</dbReference>
<evidence type="ECO:0000313" key="2">
    <source>
        <dbReference type="EMBL" id="KAL3398995.1"/>
    </source>
</evidence>
<dbReference type="EMBL" id="JBJJXI010000059">
    <property type="protein sequence ID" value="KAL3398995.1"/>
    <property type="molecule type" value="Genomic_DNA"/>
</dbReference>
<evidence type="ECO:0000256" key="1">
    <source>
        <dbReference type="SAM" id="MobiDB-lite"/>
    </source>
</evidence>
<evidence type="ECO:0008006" key="4">
    <source>
        <dbReference type="Google" id="ProtNLM"/>
    </source>
</evidence>
<reference evidence="2 3" key="1">
    <citation type="journal article" date="2024" name="bioRxiv">
        <title>A reference genome for Trichogramma kaykai: A tiny desert-dwelling parasitoid wasp with competing sex-ratio distorters.</title>
        <authorList>
            <person name="Culotta J."/>
            <person name="Lindsey A.R."/>
        </authorList>
    </citation>
    <scope>NUCLEOTIDE SEQUENCE [LARGE SCALE GENOMIC DNA]</scope>
    <source>
        <strain evidence="2 3">KSX58</strain>
    </source>
</reference>
<proteinExistence type="predicted"/>
<protein>
    <recommendedName>
        <fullName evidence="4">MULE transposase domain-containing protein</fullName>
    </recommendedName>
</protein>
<feature type="region of interest" description="Disordered" evidence="1">
    <location>
        <begin position="177"/>
        <end position="197"/>
    </location>
</feature>
<organism evidence="2 3">
    <name type="scientific">Trichogramma kaykai</name>
    <dbReference type="NCBI Taxonomy" id="54128"/>
    <lineage>
        <taxon>Eukaryota</taxon>
        <taxon>Metazoa</taxon>
        <taxon>Ecdysozoa</taxon>
        <taxon>Arthropoda</taxon>
        <taxon>Hexapoda</taxon>
        <taxon>Insecta</taxon>
        <taxon>Pterygota</taxon>
        <taxon>Neoptera</taxon>
        <taxon>Endopterygota</taxon>
        <taxon>Hymenoptera</taxon>
        <taxon>Apocrita</taxon>
        <taxon>Proctotrupomorpha</taxon>
        <taxon>Chalcidoidea</taxon>
        <taxon>Trichogrammatidae</taxon>
        <taxon>Trichogramma</taxon>
    </lineage>
</organism>
<evidence type="ECO:0000313" key="3">
    <source>
        <dbReference type="Proteomes" id="UP001627154"/>
    </source>
</evidence>
<keyword evidence="3" id="KW-1185">Reference proteome</keyword>
<comment type="caution">
    <text evidence="2">The sequence shown here is derived from an EMBL/GenBank/DDBJ whole genome shotgun (WGS) entry which is preliminary data.</text>
</comment>
<feature type="compositionally biased region" description="Basic residues" evidence="1">
    <location>
        <begin position="280"/>
        <end position="290"/>
    </location>
</feature>
<gene>
    <name evidence="2" type="ORF">TKK_008079</name>
</gene>
<accession>A0ABD2X1D0</accession>
<feature type="compositionally biased region" description="Polar residues" evidence="1">
    <location>
        <begin position="437"/>
        <end position="449"/>
    </location>
</feature>
<feature type="region of interest" description="Disordered" evidence="1">
    <location>
        <begin position="395"/>
        <end position="465"/>
    </location>
</feature>
<feature type="compositionally biased region" description="Basic residues" evidence="1">
    <location>
        <begin position="242"/>
        <end position="260"/>
    </location>
</feature>
<name>A0ABD2X1D0_9HYME</name>
<sequence length="465" mass="51652">MLRKMVEVIPSLAHNLTAVSTDFERSIITAVREVFPNARLSGCLFHYKQALRRYWYWKCHIPENFQEILEYAMALAYLPAYDMETGFNVVMGLMNYHNVPNAVRFSNYFRQRLAKLAKIFVNRYNTAVQSGILFWSWPAELLRANRDLNAMEPTLPEIGVRNYLEFVVRQRRARFLPEYDNDNQDENPPDDEDDNLVAELNHNGIGLNVFIAQDEIAPIQVRIQDLPDDAEHNNPFAPNPRGRGRGRGRAARGARGRGRGTRGGAGGRGRAGGAAAARGARGRVGRGRGRGRAELPPVEADIIEDEQPLAEVDDFELHEDLAVVVREPLGGAGVEALPLPQEPRAVPVQAAVVAVEPPVEENQAERDALLEDRLENFPPGQELLAPLVPVGAVVVEPSGTNGEEGEQDALQDPQVPELETVPSHEAAVDGFPRIENPQAQPENESQIPAQQEDLHTRLKANNKIQ</sequence>